<feature type="non-terminal residue" evidence="1">
    <location>
        <position position="1"/>
    </location>
</feature>
<name>A0A817YSH6_9BILA</name>
<evidence type="ECO:0000313" key="2">
    <source>
        <dbReference type="Proteomes" id="UP000663833"/>
    </source>
</evidence>
<accession>A0A817YSH6</accession>
<dbReference type="Proteomes" id="UP000663833">
    <property type="component" value="Unassembled WGS sequence"/>
</dbReference>
<organism evidence="1 2">
    <name type="scientific">Rotaria socialis</name>
    <dbReference type="NCBI Taxonomy" id="392032"/>
    <lineage>
        <taxon>Eukaryota</taxon>
        <taxon>Metazoa</taxon>
        <taxon>Spiralia</taxon>
        <taxon>Gnathifera</taxon>
        <taxon>Rotifera</taxon>
        <taxon>Eurotatoria</taxon>
        <taxon>Bdelloidea</taxon>
        <taxon>Philodinida</taxon>
        <taxon>Philodinidae</taxon>
        <taxon>Rotaria</taxon>
    </lineage>
</organism>
<gene>
    <name evidence="1" type="ORF">LUA448_LOCUS16187</name>
</gene>
<protein>
    <submittedName>
        <fullName evidence="1">Uncharacterized protein</fullName>
    </submittedName>
</protein>
<evidence type="ECO:0000313" key="1">
    <source>
        <dbReference type="EMBL" id="CAF3385718.1"/>
    </source>
</evidence>
<dbReference type="EMBL" id="CAJNYD010002012">
    <property type="protein sequence ID" value="CAF3385718.1"/>
    <property type="molecule type" value="Genomic_DNA"/>
</dbReference>
<dbReference type="AlphaFoldDB" id="A0A817YSH6"/>
<reference evidence="1" key="1">
    <citation type="submission" date="2021-02" db="EMBL/GenBank/DDBJ databases">
        <authorList>
            <person name="Nowell W R."/>
        </authorList>
    </citation>
    <scope>NUCLEOTIDE SEQUENCE</scope>
</reference>
<sequence length="57" mass="6401">RAAVTANKAQKQTPIRINSFRLMTDETSKRVARENFVISTVSMSQLASSEPFTSIER</sequence>
<comment type="caution">
    <text evidence="1">The sequence shown here is derived from an EMBL/GenBank/DDBJ whole genome shotgun (WGS) entry which is preliminary data.</text>
</comment>
<proteinExistence type="predicted"/>